<gene>
    <name evidence="1" type="ORF">ERS852540_00996</name>
</gene>
<dbReference type="OrthoDB" id="344900at2"/>
<reference evidence="1 2" key="1">
    <citation type="submission" date="2015-09" db="EMBL/GenBank/DDBJ databases">
        <authorList>
            <consortium name="Pathogen Informatics"/>
        </authorList>
    </citation>
    <scope>NUCLEOTIDE SEQUENCE [LARGE SCALE GENOMIC DNA]</scope>
    <source>
        <strain evidence="1 2">2789STDY5834928</strain>
    </source>
</reference>
<sequence>MMTYDSLTNAKLTKFFKAGNYKKQIIKNIEIIGQRKLVILGDGRGVNGEILKKVLGQLRKKGVRVPELAFEATNDERTLVKGDNSIRSITELKGMSKAYYVLVSSSYDELEVYLKGMTGRVGSAQSIEKRLQQYGFTERDYCLVNQPVSFLGTYMKMKRSQFNISDKSTQNKLEKDVRRTEPQLAECKDKFHGQRCFIIGYKEGVKLDELNLLFNEKCISYNGICKFFSKTPLRPTQYILSNAEHYLGNGKYIEAMDCFVASNVTVFEDKFEKKPTYFNIMGNGFIPQLPSFGSTQHSEALRRVDDLYIALQLALYEGFSEIYIYGFDGIYDAQITSYDEALVNDEKKYDYPEEAQTLLKNVKTYASSAGVSIYNMSGIDSLNMFESRTIDQIDFSTTKLLSKI</sequence>
<dbReference type="Proteomes" id="UP000095662">
    <property type="component" value="Unassembled WGS sequence"/>
</dbReference>
<organism evidence="1 2">
    <name type="scientific">[Eubacterium] siraeum</name>
    <dbReference type="NCBI Taxonomy" id="39492"/>
    <lineage>
        <taxon>Bacteria</taxon>
        <taxon>Bacillati</taxon>
        <taxon>Bacillota</taxon>
        <taxon>Clostridia</taxon>
        <taxon>Eubacteriales</taxon>
        <taxon>Oscillospiraceae</taxon>
        <taxon>Oscillospiraceae incertae sedis</taxon>
    </lineage>
</organism>
<evidence type="ECO:0000313" key="1">
    <source>
        <dbReference type="EMBL" id="CUQ84860.1"/>
    </source>
</evidence>
<proteinExistence type="predicted"/>
<dbReference type="AlphaFoldDB" id="A0A174ZNM7"/>
<dbReference type="STRING" id="39492.ERS852540_00996"/>
<evidence type="ECO:0000313" key="2">
    <source>
        <dbReference type="Proteomes" id="UP000095662"/>
    </source>
</evidence>
<dbReference type="EMBL" id="CZBY01000006">
    <property type="protein sequence ID" value="CUQ84860.1"/>
    <property type="molecule type" value="Genomic_DNA"/>
</dbReference>
<accession>A0A174ZNM7</accession>
<protein>
    <submittedName>
        <fullName evidence="1">Uncharacterized protein</fullName>
    </submittedName>
</protein>
<dbReference type="Gene3D" id="3.90.1480.10">
    <property type="entry name" value="Alpha-2,3-sialyltransferase"/>
    <property type="match status" value="1"/>
</dbReference>
<name>A0A174ZNM7_9FIRM</name>